<feature type="active site" description="Proton acceptor" evidence="12">
    <location>
        <position position="262"/>
    </location>
</feature>
<evidence type="ECO:0000259" key="13">
    <source>
        <dbReference type="Pfam" id="PF00294"/>
    </source>
</evidence>
<feature type="binding site" evidence="12">
    <location>
        <position position="192"/>
    </location>
    <ligand>
        <name>ATP</name>
        <dbReference type="ChEBI" id="CHEBI:30616"/>
    </ligand>
</feature>
<dbReference type="SUPFAM" id="SSF53613">
    <property type="entry name" value="Ribokinase-like"/>
    <property type="match status" value="1"/>
</dbReference>
<evidence type="ECO:0000256" key="1">
    <source>
        <dbReference type="ARBA" id="ARBA00005380"/>
    </source>
</evidence>
<feature type="binding site" evidence="12">
    <location>
        <position position="148"/>
    </location>
    <ligand>
        <name>substrate</name>
    </ligand>
</feature>
<dbReference type="Pfam" id="PF00294">
    <property type="entry name" value="PfkB"/>
    <property type="match status" value="1"/>
</dbReference>
<dbReference type="Proteomes" id="UP000216943">
    <property type="component" value="Unassembled WGS sequence"/>
</dbReference>
<dbReference type="Gene3D" id="3.40.1190.20">
    <property type="match status" value="1"/>
</dbReference>
<comment type="activity regulation">
    <text evidence="12">Activated by a monovalent cation that binds near, but not in, the active site. The most likely occupant of the site in vivo is potassium. Ion binding induces a conformational change that may alter substrate affinity.</text>
</comment>
<feature type="binding site" evidence="12">
    <location>
        <begin position="48"/>
        <end position="52"/>
    </location>
    <ligand>
        <name>substrate</name>
    </ligand>
</feature>
<dbReference type="GO" id="GO:0046872">
    <property type="term" value="F:metal ion binding"/>
    <property type="evidence" value="ECO:0007669"/>
    <property type="project" value="UniProtKB-KW"/>
</dbReference>
<feature type="binding site" evidence="12">
    <location>
        <position position="256"/>
    </location>
    <ligand>
        <name>K(+)</name>
        <dbReference type="ChEBI" id="CHEBI:29103"/>
    </ligand>
</feature>
<comment type="caution">
    <text evidence="14">The sequence shown here is derived from an EMBL/GenBank/DDBJ whole genome shotgun (WGS) entry which is preliminary data.</text>
</comment>
<dbReference type="InterPro" id="IPR029056">
    <property type="entry name" value="Ribokinase-like"/>
</dbReference>
<dbReference type="InterPro" id="IPR011611">
    <property type="entry name" value="PfkB_dom"/>
</dbReference>
<feature type="binding site" evidence="12">
    <location>
        <position position="295"/>
    </location>
    <ligand>
        <name>K(+)</name>
        <dbReference type="ChEBI" id="CHEBI:29103"/>
    </ligand>
</feature>
<dbReference type="PANTHER" id="PTHR10584:SF166">
    <property type="entry name" value="RIBOKINASE"/>
    <property type="match status" value="1"/>
</dbReference>
<comment type="cofactor">
    <cofactor evidence="12">
        <name>Mg(2+)</name>
        <dbReference type="ChEBI" id="CHEBI:18420"/>
    </cofactor>
    <text evidence="12">Requires a divalent cation, most likely magnesium in vivo, as an electrophilic catalyst to aid phosphoryl group transfer. It is the chelate of the metal and the nucleotide that is the actual substrate.</text>
</comment>
<keyword evidence="6 12" id="KW-0547">Nucleotide-binding</keyword>
<sequence>MLMNTYKKNPLKVLTIGSINWDHFINLERFPKIGETINSKSYSESLGGKGLNQAIALNKLKVNSKFIAKIGEKDQDILLPNLIKNNLNLDEIEIVKNSFTGRAFIPVNEKGNNYIILNSGANANFANEKAIKYEKQILNSDIILLQLEIDLNFVFDVLKLAKNHNKITILNPAPAIKLSDEIINLCDYLIPNETEFNLLFSVLNTTIKTLKNKLIELKHKFKNTIIVVTYGEKGVFYLEKDELKNIGVIKGIKVVDTTAAGDSFIAGFIKKISEYKSLEEAIIFANKVASISVTKNGSSESIPTLEEVEERFKNV</sequence>
<comment type="subunit">
    <text evidence="12">Homodimer.</text>
</comment>
<evidence type="ECO:0000256" key="12">
    <source>
        <dbReference type="HAMAP-Rule" id="MF_01987"/>
    </source>
</evidence>
<dbReference type="PANTHER" id="PTHR10584">
    <property type="entry name" value="SUGAR KINASE"/>
    <property type="match status" value="1"/>
</dbReference>
<dbReference type="GO" id="GO:0005737">
    <property type="term" value="C:cytoplasm"/>
    <property type="evidence" value="ECO:0007669"/>
    <property type="project" value="UniProtKB-SubCell"/>
</dbReference>
<evidence type="ECO:0000256" key="4">
    <source>
        <dbReference type="ARBA" id="ARBA00022679"/>
    </source>
</evidence>
<name>A0A269TIY7_9BACT</name>
<keyword evidence="9 12" id="KW-0460">Magnesium</keyword>
<comment type="pathway">
    <text evidence="12">Carbohydrate metabolism; D-ribose degradation; D-ribose 5-phosphate from beta-D-ribopyranose: step 2/2.</text>
</comment>
<evidence type="ECO:0000256" key="9">
    <source>
        <dbReference type="ARBA" id="ARBA00022842"/>
    </source>
</evidence>
<dbReference type="EMBL" id="NQNY01000011">
    <property type="protein sequence ID" value="PAK21150.1"/>
    <property type="molecule type" value="Genomic_DNA"/>
</dbReference>
<keyword evidence="10 12" id="KW-0630">Potassium</keyword>
<comment type="similarity">
    <text evidence="12">Belongs to the carbohydrate kinase PfkB family. Ribokinase subfamily.</text>
</comment>
<comment type="subcellular location">
    <subcellularLocation>
        <location evidence="12">Cytoplasm</location>
    </subcellularLocation>
</comment>
<proteinExistence type="inferred from homology"/>
<evidence type="ECO:0000313" key="15">
    <source>
        <dbReference type="Proteomes" id="UP000216943"/>
    </source>
</evidence>
<keyword evidence="8 12" id="KW-0067">ATP-binding</keyword>
<dbReference type="GO" id="GO:0004747">
    <property type="term" value="F:ribokinase activity"/>
    <property type="evidence" value="ECO:0007669"/>
    <property type="project" value="UniProtKB-UniRule"/>
</dbReference>
<feature type="domain" description="Carbohydrate kinase PfkB" evidence="13">
    <location>
        <begin position="12"/>
        <end position="304"/>
    </location>
</feature>
<comment type="function">
    <text evidence="12">Catalyzes the phosphorylation of ribose at O-5 in a reaction requiring ATP and magnesium. The resulting D-ribose-5-phosphate can then be used either for sythesis of nucleotides, histidine, and tryptophan, or as a component of the pentose phosphate pathway.</text>
</comment>
<comment type="catalytic activity">
    <reaction evidence="12">
        <text>D-ribose + ATP = D-ribose 5-phosphate + ADP + H(+)</text>
        <dbReference type="Rhea" id="RHEA:13697"/>
        <dbReference type="ChEBI" id="CHEBI:15378"/>
        <dbReference type="ChEBI" id="CHEBI:30616"/>
        <dbReference type="ChEBI" id="CHEBI:47013"/>
        <dbReference type="ChEBI" id="CHEBI:78346"/>
        <dbReference type="ChEBI" id="CHEBI:456216"/>
        <dbReference type="EC" id="2.7.1.15"/>
    </reaction>
</comment>
<evidence type="ECO:0000256" key="2">
    <source>
        <dbReference type="ARBA" id="ARBA00012035"/>
    </source>
</evidence>
<keyword evidence="12" id="KW-0963">Cytoplasm</keyword>
<evidence type="ECO:0000256" key="7">
    <source>
        <dbReference type="ARBA" id="ARBA00022777"/>
    </source>
</evidence>
<feature type="binding site" evidence="12">
    <location>
        <position position="292"/>
    </location>
    <ligand>
        <name>K(+)</name>
        <dbReference type="ChEBI" id="CHEBI:29103"/>
    </ligand>
</feature>
<dbReference type="PRINTS" id="PR00990">
    <property type="entry name" value="RIBOKINASE"/>
</dbReference>
<feature type="binding site" evidence="12">
    <location>
        <position position="258"/>
    </location>
    <ligand>
        <name>K(+)</name>
        <dbReference type="ChEBI" id="CHEBI:29103"/>
    </ligand>
</feature>
<dbReference type="AlphaFoldDB" id="A0A269TIY7"/>
<feature type="binding site" evidence="12">
    <location>
        <position position="262"/>
    </location>
    <ligand>
        <name>substrate</name>
    </ligand>
</feature>
<evidence type="ECO:0000313" key="14">
    <source>
        <dbReference type="EMBL" id="PAK21150.1"/>
    </source>
</evidence>
<dbReference type="InterPro" id="IPR002173">
    <property type="entry name" value="Carboh/pur_kinase_PfkB_CS"/>
</dbReference>
<feature type="binding site" evidence="12">
    <location>
        <position position="301"/>
    </location>
    <ligand>
        <name>K(+)</name>
        <dbReference type="ChEBI" id="CHEBI:29103"/>
    </ligand>
</feature>
<keyword evidence="4 12" id="KW-0808">Transferase</keyword>
<accession>A0A269TIY7</accession>
<evidence type="ECO:0000256" key="6">
    <source>
        <dbReference type="ARBA" id="ARBA00022741"/>
    </source>
</evidence>
<comment type="caution">
    <text evidence="12">Lacks conserved residue(s) required for the propagation of feature annotation.</text>
</comment>
<feature type="binding site" evidence="12">
    <location>
        <begin position="20"/>
        <end position="22"/>
    </location>
    <ligand>
        <name>substrate</name>
    </ligand>
</feature>
<keyword evidence="7 12" id="KW-0418">Kinase</keyword>
<evidence type="ECO:0000256" key="11">
    <source>
        <dbReference type="ARBA" id="ARBA00023277"/>
    </source>
</evidence>
<feature type="binding site" evidence="12">
    <location>
        <position position="297"/>
    </location>
    <ligand>
        <name>K(+)</name>
        <dbReference type="ChEBI" id="CHEBI:29103"/>
    </ligand>
</feature>
<evidence type="ECO:0000256" key="3">
    <source>
        <dbReference type="ARBA" id="ARBA00016943"/>
    </source>
</evidence>
<dbReference type="PROSITE" id="PS00584">
    <property type="entry name" value="PFKB_KINASES_2"/>
    <property type="match status" value="1"/>
</dbReference>
<dbReference type="UniPathway" id="UPA00916">
    <property type="reaction ID" value="UER00889"/>
</dbReference>
<dbReference type="InterPro" id="IPR002139">
    <property type="entry name" value="Ribo/fructo_kinase"/>
</dbReference>
<protein>
    <recommendedName>
        <fullName evidence="3 12">Ribokinase</fullName>
        <shortName evidence="12">RK</shortName>
        <ecNumber evidence="2 12">2.7.1.15</ecNumber>
    </recommendedName>
</protein>
<reference evidence="15" key="1">
    <citation type="submission" date="2017-08" db="EMBL/GenBank/DDBJ databases">
        <authorList>
            <person name="Alvarez-Ponce D."/>
            <person name="Weitzman C.L."/>
            <person name="Tillett R.L."/>
            <person name="Sandmeier F.C."/>
            <person name="Tracy C.R."/>
        </authorList>
    </citation>
    <scope>NUCLEOTIDE SEQUENCE [LARGE SCALE GENOMIC DNA]</scope>
    <source>
        <strain evidence="15">723</strain>
    </source>
</reference>
<evidence type="ECO:0000256" key="8">
    <source>
        <dbReference type="ARBA" id="ARBA00022840"/>
    </source>
</evidence>
<keyword evidence="5 12" id="KW-0479">Metal-binding</keyword>
<organism evidence="14 15">
    <name type="scientific">Mycoplasmopsis agassizii</name>
    <dbReference type="NCBI Taxonomy" id="33922"/>
    <lineage>
        <taxon>Bacteria</taxon>
        <taxon>Bacillati</taxon>
        <taxon>Mycoplasmatota</taxon>
        <taxon>Mycoplasmoidales</taxon>
        <taxon>Metamycoplasmataceae</taxon>
        <taxon>Mycoplasmopsis</taxon>
    </lineage>
</organism>
<feature type="binding site" evidence="12">
    <location>
        <position position="286"/>
    </location>
    <ligand>
        <name>ATP</name>
        <dbReference type="ChEBI" id="CHEBI:30616"/>
    </ligand>
</feature>
<evidence type="ECO:0000256" key="5">
    <source>
        <dbReference type="ARBA" id="ARBA00022723"/>
    </source>
</evidence>
<dbReference type="CDD" id="cd01174">
    <property type="entry name" value="ribokinase"/>
    <property type="match status" value="1"/>
</dbReference>
<keyword evidence="11 12" id="KW-0119">Carbohydrate metabolism</keyword>
<comment type="similarity">
    <text evidence="1">Belongs to the carbohydrate kinase pfkB family.</text>
</comment>
<feature type="binding site" evidence="12">
    <location>
        <begin position="261"/>
        <end position="262"/>
    </location>
    <ligand>
        <name>ATP</name>
        <dbReference type="ChEBI" id="CHEBI:30616"/>
    </ligand>
</feature>
<dbReference type="GO" id="GO:0005524">
    <property type="term" value="F:ATP binding"/>
    <property type="evidence" value="ECO:0007669"/>
    <property type="project" value="UniProtKB-UniRule"/>
</dbReference>
<feature type="binding site" evidence="12">
    <location>
        <begin position="229"/>
        <end position="234"/>
    </location>
    <ligand>
        <name>ATP</name>
        <dbReference type="ChEBI" id="CHEBI:30616"/>
    </ligand>
</feature>
<dbReference type="OrthoDB" id="9775849at2"/>
<dbReference type="HAMAP" id="MF_01987">
    <property type="entry name" value="Ribokinase"/>
    <property type="match status" value="1"/>
</dbReference>
<dbReference type="GO" id="GO:0019303">
    <property type="term" value="P:D-ribose catabolic process"/>
    <property type="evidence" value="ECO:0007669"/>
    <property type="project" value="UniProtKB-UniRule"/>
</dbReference>
<gene>
    <name evidence="12" type="primary">rbsK</name>
    <name evidence="14" type="ORF">CJJ23_03355</name>
</gene>
<dbReference type="EC" id="2.7.1.15" evidence="2 12"/>
<evidence type="ECO:0000256" key="10">
    <source>
        <dbReference type="ARBA" id="ARBA00022958"/>
    </source>
</evidence>
<dbReference type="InterPro" id="IPR011877">
    <property type="entry name" value="Ribokinase"/>
</dbReference>